<protein>
    <submittedName>
        <fullName evidence="1">DUF2787 domain-containing protein</fullName>
    </submittedName>
</protein>
<dbReference type="InterPro" id="IPR021248">
    <property type="entry name" value="DUF2787"/>
</dbReference>
<evidence type="ECO:0000313" key="1">
    <source>
        <dbReference type="EMBL" id="PSV44865.1"/>
    </source>
</evidence>
<comment type="caution">
    <text evidence="1">The sequence shown here is derived from an EMBL/GenBank/DDBJ whole genome shotgun (WGS) entry which is preliminary data.</text>
</comment>
<dbReference type="Proteomes" id="UP000241803">
    <property type="component" value="Unassembled WGS sequence"/>
</dbReference>
<dbReference type="Gene3D" id="3.10.450.430">
    <property type="entry name" value="Protein of unknown function DUF2787"/>
    <property type="match status" value="1"/>
</dbReference>
<reference evidence="1 2" key="1">
    <citation type="submission" date="2018-03" db="EMBL/GenBank/DDBJ databases">
        <title>Whole genome sequencing of Histamine producing bacteria.</title>
        <authorList>
            <person name="Butler K."/>
        </authorList>
    </citation>
    <scope>NUCLEOTIDE SEQUENCE [LARGE SCALE GENOMIC DNA]</scope>
    <source>
        <strain evidence="1 2">ATCC 19614</strain>
    </source>
</reference>
<evidence type="ECO:0000313" key="2">
    <source>
        <dbReference type="Proteomes" id="UP000241803"/>
    </source>
</evidence>
<accession>A0A2T3L598</accession>
<proteinExistence type="predicted"/>
<gene>
    <name evidence="1" type="ORF">C9J47_19485</name>
</gene>
<dbReference type="AlphaFoldDB" id="A0A2T3L598"/>
<dbReference type="EMBL" id="PYOC01000008">
    <property type="protein sequence ID" value="PSV44865.1"/>
    <property type="molecule type" value="Genomic_DNA"/>
</dbReference>
<dbReference type="Pfam" id="PF10980">
    <property type="entry name" value="DUF2787"/>
    <property type="match status" value="1"/>
</dbReference>
<dbReference type="PANTHER" id="PTHR38978:SF2">
    <property type="entry name" value="DUF2787 DOMAIN-CONTAINING PROTEIN"/>
    <property type="match status" value="1"/>
</dbReference>
<name>A0A2T3L598_9GAMM</name>
<dbReference type="PANTHER" id="PTHR38978">
    <property type="entry name" value="DUF2787 DOMAIN-CONTAINING PROTEIN"/>
    <property type="match status" value="1"/>
</dbReference>
<organism evidence="1 2">
    <name type="scientific">Photobacterium indicum</name>
    <dbReference type="NCBI Taxonomy" id="81447"/>
    <lineage>
        <taxon>Bacteria</taxon>
        <taxon>Pseudomonadati</taxon>
        <taxon>Pseudomonadota</taxon>
        <taxon>Gammaproteobacteria</taxon>
        <taxon>Vibrionales</taxon>
        <taxon>Vibrionaceae</taxon>
        <taxon>Photobacterium</taxon>
    </lineage>
</organism>
<keyword evidence="2" id="KW-1185">Reference proteome</keyword>
<sequence length="148" mass="17120">MSEFSFVSVPLPVTPKLYTLLNTTLCEHFTQQSKPKDHSADFYTLHFKDSSYNAEQGGSHPIEIAIKQQASGEWKIMYITEFAFFGSYYPELERDVDFDIENDMVFMTGSGWQSLKSKGLSDFYTLWENNFRSYIEMAAYDVIKVNQA</sequence>
<dbReference type="RefSeq" id="WP_107254987.1">
    <property type="nucleotide sequence ID" value="NZ_PYOC01000008.1"/>
</dbReference>